<organism evidence="2 3">
    <name type="scientific">Penicillium salamii</name>
    <dbReference type="NCBI Taxonomy" id="1612424"/>
    <lineage>
        <taxon>Eukaryota</taxon>
        <taxon>Fungi</taxon>
        <taxon>Dikarya</taxon>
        <taxon>Ascomycota</taxon>
        <taxon>Pezizomycotina</taxon>
        <taxon>Eurotiomycetes</taxon>
        <taxon>Eurotiomycetidae</taxon>
        <taxon>Eurotiales</taxon>
        <taxon>Aspergillaceae</taxon>
        <taxon>Penicillium</taxon>
    </lineage>
</organism>
<evidence type="ECO:0000313" key="2">
    <source>
        <dbReference type="EMBL" id="CAG8390535.1"/>
    </source>
</evidence>
<feature type="compositionally biased region" description="Polar residues" evidence="1">
    <location>
        <begin position="510"/>
        <end position="520"/>
    </location>
</feature>
<accession>A0A9W4JFD6</accession>
<dbReference type="EMBL" id="CAJVPD010000244">
    <property type="protein sequence ID" value="CAG8390535.1"/>
    <property type="molecule type" value="Genomic_DNA"/>
</dbReference>
<evidence type="ECO:0000313" key="3">
    <source>
        <dbReference type="Proteomes" id="UP001152592"/>
    </source>
</evidence>
<feature type="region of interest" description="Disordered" evidence="1">
    <location>
        <begin position="153"/>
        <end position="196"/>
    </location>
</feature>
<feature type="compositionally biased region" description="Polar residues" evidence="1">
    <location>
        <begin position="476"/>
        <end position="491"/>
    </location>
</feature>
<reference evidence="2" key="1">
    <citation type="submission" date="2021-07" db="EMBL/GenBank/DDBJ databases">
        <authorList>
            <person name="Branca A.L. A."/>
        </authorList>
    </citation>
    <scope>NUCLEOTIDE SEQUENCE</scope>
</reference>
<sequence length="758" mass="83046">MGFSARLSKVGPGISHPHFQLVAAHTHCRSIWRCARSSKDEHAEQFARAKKRQKHPVSNHKETEWHHNWTSSNRKYPCRSWEVWWTRSGVSDWVPGQRRRYWDADSQKRIQSLKKLIEEDAYGAVFGRRLDRFHNFGKGDTFWNGYLQSFSKAQRPTKPSVPDSTQQEAMGNSNHKGLQYDPISGRMAPMPPSASQDLDGVILEHQKKADSPPANEVESKYAAENKLTEDRQPQQGALKLSAQTHLDPQSAATNSPENELGPASSSSSLTQGVQTESEILSETGDKPQIDFNGLPGNDSQSFFISESTKPAQHQSDHSEPEINTAEPMSLAESAPTATVECSPGSELEAKFIADPISCSDKSLPSEVNAQQPGEAPMNVPCPPGGEIEAKFTSINAHQEIEADESQPTANPKHASYTQEIVDCSPGSEIEAQIVSESVNKDNAQLEDKEPIHCPPGSELEANFIANPSSVKDKHSQPPNIASPSTTKNINVNVDCPPGNELEALFITDSTNTKEPNTGTDPDSIGHSKMKVHPRHSSLAYEEDRVGDCIAQNQASALEDDTQPSVPQQPFPEFYIFAFDASTSQVTTATADSFFGINEDAKPNEILSQLHNPTVFLPYFEKMQTEGYEIAAGGGNILVCRKIHSTPPTENAEQDPAVHSETAKHLQRDSKDSSPSIPTSYEQTSEPHLATESSNLKPEPLTESGSSSRGVIQRMIFAGVATAMTCYAIGAVTEFFRTGGKDGRGADAFTVFESDRRRE</sequence>
<feature type="region of interest" description="Disordered" evidence="1">
    <location>
        <begin position="242"/>
        <end position="342"/>
    </location>
</feature>
<proteinExistence type="predicted"/>
<comment type="caution">
    <text evidence="2">The sequence shown here is derived from an EMBL/GenBank/DDBJ whole genome shotgun (WGS) entry which is preliminary data.</text>
</comment>
<dbReference type="Proteomes" id="UP001152592">
    <property type="component" value="Unassembled WGS sequence"/>
</dbReference>
<feature type="compositionally biased region" description="Basic and acidic residues" evidence="1">
    <location>
        <begin position="655"/>
        <end position="671"/>
    </location>
</feature>
<feature type="compositionally biased region" description="Polar residues" evidence="1">
    <location>
        <begin position="672"/>
        <end position="695"/>
    </location>
</feature>
<feature type="compositionally biased region" description="Polar residues" evidence="1">
    <location>
        <begin position="297"/>
        <end position="313"/>
    </location>
</feature>
<name>A0A9W4JFD6_9EURO</name>
<feature type="compositionally biased region" description="Polar residues" evidence="1">
    <location>
        <begin position="162"/>
        <end position="176"/>
    </location>
</feature>
<evidence type="ECO:0000256" key="1">
    <source>
        <dbReference type="SAM" id="MobiDB-lite"/>
    </source>
</evidence>
<feature type="region of interest" description="Disordered" evidence="1">
    <location>
        <begin position="468"/>
        <end position="491"/>
    </location>
</feature>
<feature type="region of interest" description="Disordered" evidence="1">
    <location>
        <begin position="510"/>
        <end position="529"/>
    </location>
</feature>
<gene>
    <name evidence="2" type="ORF">PSALAMII_LOCUS6659</name>
</gene>
<dbReference type="AlphaFoldDB" id="A0A9W4JFD6"/>
<protein>
    <submittedName>
        <fullName evidence="2">Uncharacterized protein</fullName>
    </submittedName>
</protein>
<feature type="compositionally biased region" description="Polar residues" evidence="1">
    <location>
        <begin position="242"/>
        <end position="280"/>
    </location>
</feature>
<feature type="region of interest" description="Disordered" evidence="1">
    <location>
        <begin position="645"/>
        <end position="707"/>
    </location>
</feature>
<dbReference type="OrthoDB" id="3257095at2759"/>